<name>A0A7G9VYR1_9CAUD</name>
<protein>
    <submittedName>
        <fullName evidence="2">Uncharacterized protein</fullName>
    </submittedName>
</protein>
<reference evidence="2" key="1">
    <citation type="submission" date="2020-07" db="EMBL/GenBank/DDBJ databases">
        <title>The first head-tailed virus, MFTV1, produced by a hyperthermophilic deep-sea methanogen.</title>
        <authorList>
            <person name="Thiroux S."/>
            <person name="Dupont S."/>
            <person name="Nesbo C.L."/>
            <person name="Bienvenu N."/>
            <person name="Krupovic M."/>
            <person name="L'Haridon S."/>
            <person name="Marie D."/>
            <person name="Forterre P."/>
            <person name="Godfroy A."/>
            <person name="Geslin C."/>
        </authorList>
    </citation>
    <scope>NUCLEOTIDE SEQUENCE [LARGE SCALE GENOMIC DNA]</scope>
</reference>
<sequence>MDYDEWIRKFKETVAHEIEKELTAEVDDNIRRGFEKKELKWKPLNEKYKKYKETHGWNTEGLMKHGHLVKATQSRIKVDRKGITVKVINNMEYAAVHEFGFSGTVNVKEHYRKKPKSKKGKKGKKGMTKKKDKNESNKVRVKAHTRNMNIPARPFIKPALEKVQKNLPKIIEKAIKKM</sequence>
<evidence type="ECO:0000256" key="1">
    <source>
        <dbReference type="SAM" id="MobiDB-lite"/>
    </source>
</evidence>
<evidence type="ECO:0000313" key="3">
    <source>
        <dbReference type="Proteomes" id="UP000516075"/>
    </source>
</evidence>
<dbReference type="KEGG" id="vg:80402010"/>
<dbReference type="Proteomes" id="UP000516075">
    <property type="component" value="Segment"/>
</dbReference>
<accession>A0A7G9VYR1</accession>
<evidence type="ECO:0000313" key="2">
    <source>
        <dbReference type="EMBL" id="QNO11476.1"/>
    </source>
</evidence>
<dbReference type="RefSeq" id="YP_010772301.1">
    <property type="nucleotide sequence ID" value="NC_074641.1"/>
</dbReference>
<proteinExistence type="predicted"/>
<keyword evidence="3" id="KW-1185">Reference proteome</keyword>
<dbReference type="Pfam" id="PF05069">
    <property type="entry name" value="Phage_tail_S"/>
    <property type="match status" value="1"/>
</dbReference>
<dbReference type="EMBL" id="MT711370">
    <property type="protein sequence ID" value="QNO11476.1"/>
    <property type="molecule type" value="Genomic_DNA"/>
</dbReference>
<feature type="compositionally biased region" description="Basic residues" evidence="1">
    <location>
        <begin position="110"/>
        <end position="131"/>
    </location>
</feature>
<dbReference type="GeneID" id="80402010"/>
<dbReference type="InterPro" id="IPR006522">
    <property type="entry name" value="Phage_virion_morphogenesis"/>
</dbReference>
<feature type="region of interest" description="Disordered" evidence="1">
    <location>
        <begin position="110"/>
        <end position="143"/>
    </location>
</feature>
<organism evidence="2">
    <name type="scientific">Methanocaldococcus fervens tailed virus 1</name>
    <dbReference type="NCBI Taxonomy" id="2759191"/>
    <lineage>
        <taxon>Viruses</taxon>
        <taxon>Duplodnaviria</taxon>
        <taxon>Heunggongvirae</taxon>
        <taxon>Uroviricota</taxon>
        <taxon>Caudoviricetes</taxon>
        <taxon>Fervensviridae</taxon>
        <taxon>Deepoceanvirus</taxon>
        <taxon>Deepoceanvirus guaymasense</taxon>
    </lineage>
</organism>